<accession>A0A6A6XTG9</accession>
<proteinExistence type="predicted"/>
<keyword evidence="3" id="KW-1185">Reference proteome</keyword>
<evidence type="ECO:0000259" key="1">
    <source>
        <dbReference type="PROSITE" id="PS50235"/>
    </source>
</evidence>
<dbReference type="InterPro" id="IPR038765">
    <property type="entry name" value="Papain-like_cys_pep_sf"/>
</dbReference>
<feature type="non-terminal residue" evidence="2">
    <location>
        <position position="132"/>
    </location>
</feature>
<feature type="non-terminal residue" evidence="2">
    <location>
        <position position="1"/>
    </location>
</feature>
<organism evidence="2 3">
    <name type="scientific">Melanomma pulvis-pyrius CBS 109.77</name>
    <dbReference type="NCBI Taxonomy" id="1314802"/>
    <lineage>
        <taxon>Eukaryota</taxon>
        <taxon>Fungi</taxon>
        <taxon>Dikarya</taxon>
        <taxon>Ascomycota</taxon>
        <taxon>Pezizomycotina</taxon>
        <taxon>Dothideomycetes</taxon>
        <taxon>Pleosporomycetidae</taxon>
        <taxon>Pleosporales</taxon>
        <taxon>Melanommataceae</taxon>
        <taxon>Melanomma</taxon>
    </lineage>
</organism>
<dbReference type="InterPro" id="IPR028889">
    <property type="entry name" value="USP"/>
</dbReference>
<dbReference type="GO" id="GO:0005634">
    <property type="term" value="C:nucleus"/>
    <property type="evidence" value="ECO:0007669"/>
    <property type="project" value="TreeGrafter"/>
</dbReference>
<dbReference type="GO" id="GO:0004843">
    <property type="term" value="F:cysteine-type deubiquitinase activity"/>
    <property type="evidence" value="ECO:0007669"/>
    <property type="project" value="InterPro"/>
</dbReference>
<protein>
    <submittedName>
        <fullName evidence="2">Cysteine proteinase</fullName>
    </submittedName>
</protein>
<dbReference type="PROSITE" id="PS50235">
    <property type="entry name" value="USP_3"/>
    <property type="match status" value="1"/>
</dbReference>
<dbReference type="AlphaFoldDB" id="A0A6A6XTG9"/>
<dbReference type="InterPro" id="IPR001394">
    <property type="entry name" value="Peptidase_C19_UCH"/>
</dbReference>
<dbReference type="GO" id="GO:0016579">
    <property type="term" value="P:protein deubiquitination"/>
    <property type="evidence" value="ECO:0007669"/>
    <property type="project" value="InterPro"/>
</dbReference>
<dbReference type="EMBL" id="MU001762">
    <property type="protein sequence ID" value="KAF2799548.1"/>
    <property type="molecule type" value="Genomic_DNA"/>
</dbReference>
<sequence>GCSSSMHSRIDRIEAAPEVLRVQLLIVDLISQRKLSTYVELPKFMDLTPYQSNAQLPLKYRLQAVIAHEGETISYGHYISMVRGPQGVFKSNDNAVIKANEREMLTWPYRWPETDDDEERIFQPYLLTFVKV</sequence>
<dbReference type="Pfam" id="PF00443">
    <property type="entry name" value="UCH"/>
    <property type="match status" value="1"/>
</dbReference>
<dbReference type="Gene3D" id="3.90.70.10">
    <property type="entry name" value="Cysteine proteinases"/>
    <property type="match status" value="1"/>
</dbReference>
<dbReference type="PROSITE" id="PS00973">
    <property type="entry name" value="USP_2"/>
    <property type="match status" value="1"/>
</dbReference>
<dbReference type="OrthoDB" id="3688498at2759"/>
<dbReference type="Proteomes" id="UP000799757">
    <property type="component" value="Unassembled WGS sequence"/>
</dbReference>
<dbReference type="InterPro" id="IPR018200">
    <property type="entry name" value="USP_CS"/>
</dbReference>
<dbReference type="InterPro" id="IPR050164">
    <property type="entry name" value="Peptidase_C19"/>
</dbReference>
<dbReference type="GO" id="GO:0005829">
    <property type="term" value="C:cytosol"/>
    <property type="evidence" value="ECO:0007669"/>
    <property type="project" value="TreeGrafter"/>
</dbReference>
<evidence type="ECO:0000313" key="2">
    <source>
        <dbReference type="EMBL" id="KAF2799548.1"/>
    </source>
</evidence>
<gene>
    <name evidence="2" type="ORF">K505DRAFT_215573</name>
</gene>
<reference evidence="2" key="1">
    <citation type="journal article" date="2020" name="Stud. Mycol.">
        <title>101 Dothideomycetes genomes: a test case for predicting lifestyles and emergence of pathogens.</title>
        <authorList>
            <person name="Haridas S."/>
            <person name="Albert R."/>
            <person name="Binder M."/>
            <person name="Bloem J."/>
            <person name="Labutti K."/>
            <person name="Salamov A."/>
            <person name="Andreopoulos B."/>
            <person name="Baker S."/>
            <person name="Barry K."/>
            <person name="Bills G."/>
            <person name="Bluhm B."/>
            <person name="Cannon C."/>
            <person name="Castanera R."/>
            <person name="Culley D."/>
            <person name="Daum C."/>
            <person name="Ezra D."/>
            <person name="Gonzalez J."/>
            <person name="Henrissat B."/>
            <person name="Kuo A."/>
            <person name="Liang C."/>
            <person name="Lipzen A."/>
            <person name="Lutzoni F."/>
            <person name="Magnuson J."/>
            <person name="Mondo S."/>
            <person name="Nolan M."/>
            <person name="Ohm R."/>
            <person name="Pangilinan J."/>
            <person name="Park H.-J."/>
            <person name="Ramirez L."/>
            <person name="Alfaro M."/>
            <person name="Sun H."/>
            <person name="Tritt A."/>
            <person name="Yoshinaga Y."/>
            <person name="Zwiers L.-H."/>
            <person name="Turgeon B."/>
            <person name="Goodwin S."/>
            <person name="Spatafora J."/>
            <person name="Crous P."/>
            <person name="Grigoriev I."/>
        </authorList>
    </citation>
    <scope>NUCLEOTIDE SEQUENCE</scope>
    <source>
        <strain evidence="2">CBS 109.77</strain>
    </source>
</reference>
<name>A0A6A6XTG9_9PLEO</name>
<evidence type="ECO:0000313" key="3">
    <source>
        <dbReference type="Proteomes" id="UP000799757"/>
    </source>
</evidence>
<dbReference type="SUPFAM" id="SSF54001">
    <property type="entry name" value="Cysteine proteinases"/>
    <property type="match status" value="1"/>
</dbReference>
<dbReference type="PANTHER" id="PTHR24006">
    <property type="entry name" value="UBIQUITIN CARBOXYL-TERMINAL HYDROLASE"/>
    <property type="match status" value="1"/>
</dbReference>
<feature type="domain" description="USP" evidence="1">
    <location>
        <begin position="1"/>
        <end position="132"/>
    </location>
</feature>